<dbReference type="InterPro" id="IPR036431">
    <property type="entry name" value="ARID_dom_sf"/>
</dbReference>
<evidence type="ECO:0000313" key="3">
    <source>
        <dbReference type="EMBL" id="GIL55603.1"/>
    </source>
</evidence>
<dbReference type="SUPFAM" id="SSF63763">
    <property type="entry name" value="SAND domain-like"/>
    <property type="match status" value="1"/>
</dbReference>
<feature type="compositionally biased region" description="Gly residues" evidence="1">
    <location>
        <begin position="476"/>
        <end position="489"/>
    </location>
</feature>
<evidence type="ECO:0000256" key="1">
    <source>
        <dbReference type="SAM" id="MobiDB-lite"/>
    </source>
</evidence>
<dbReference type="SMART" id="SM00258">
    <property type="entry name" value="SAND"/>
    <property type="match status" value="1"/>
</dbReference>
<dbReference type="PROSITE" id="PS51011">
    <property type="entry name" value="ARID"/>
    <property type="match status" value="1"/>
</dbReference>
<feature type="compositionally biased region" description="Gly residues" evidence="1">
    <location>
        <begin position="835"/>
        <end position="868"/>
    </location>
</feature>
<dbReference type="InterPro" id="IPR010919">
    <property type="entry name" value="SAND-like_dom_sf"/>
</dbReference>
<feature type="region of interest" description="Disordered" evidence="1">
    <location>
        <begin position="313"/>
        <end position="440"/>
    </location>
</feature>
<dbReference type="Gene3D" id="3.10.390.10">
    <property type="entry name" value="SAND domain-like"/>
    <property type="match status" value="1"/>
</dbReference>
<feature type="compositionally biased region" description="Pro residues" evidence="1">
    <location>
        <begin position="242"/>
        <end position="254"/>
    </location>
</feature>
<feature type="compositionally biased region" description="Low complexity" evidence="1">
    <location>
        <begin position="313"/>
        <end position="322"/>
    </location>
</feature>
<dbReference type="InterPro" id="IPR001606">
    <property type="entry name" value="ARID_dom"/>
</dbReference>
<feature type="compositionally biased region" description="Acidic residues" evidence="1">
    <location>
        <begin position="424"/>
        <end position="437"/>
    </location>
</feature>
<dbReference type="GO" id="GO:0003677">
    <property type="term" value="F:DNA binding"/>
    <property type="evidence" value="ECO:0007669"/>
    <property type="project" value="InterPro"/>
</dbReference>
<comment type="caution">
    <text evidence="3">The sequence shown here is derived from an EMBL/GenBank/DDBJ whole genome shotgun (WGS) entry which is preliminary data.</text>
</comment>
<dbReference type="Pfam" id="PF01342">
    <property type="entry name" value="SAND"/>
    <property type="match status" value="1"/>
</dbReference>
<feature type="compositionally biased region" description="Basic and acidic residues" evidence="1">
    <location>
        <begin position="372"/>
        <end position="387"/>
    </location>
</feature>
<feature type="compositionally biased region" description="Low complexity" evidence="1">
    <location>
        <begin position="329"/>
        <end position="366"/>
    </location>
</feature>
<feature type="region of interest" description="Disordered" evidence="1">
    <location>
        <begin position="614"/>
        <end position="679"/>
    </location>
</feature>
<dbReference type="CDD" id="cd16100">
    <property type="entry name" value="ARID"/>
    <property type="match status" value="1"/>
</dbReference>
<accession>A0A8J4B7N6</accession>
<reference evidence="3" key="1">
    <citation type="journal article" date="2021" name="Proc. Natl. Acad. Sci. U.S.A.">
        <title>Three genomes in the algal genus Volvox reveal the fate of a haploid sex-determining region after a transition to homothallism.</title>
        <authorList>
            <person name="Yamamoto K."/>
            <person name="Hamaji T."/>
            <person name="Kawai-Toyooka H."/>
            <person name="Matsuzaki R."/>
            <person name="Takahashi F."/>
            <person name="Nishimura Y."/>
            <person name="Kawachi M."/>
            <person name="Noguchi H."/>
            <person name="Minakuchi Y."/>
            <person name="Umen J.G."/>
            <person name="Toyoda A."/>
            <person name="Nozaki H."/>
        </authorList>
    </citation>
    <scope>NUCLEOTIDE SEQUENCE</scope>
    <source>
        <strain evidence="3">NIES-3780</strain>
    </source>
</reference>
<feature type="region of interest" description="Disordered" evidence="1">
    <location>
        <begin position="240"/>
        <end position="267"/>
    </location>
</feature>
<protein>
    <recommendedName>
        <fullName evidence="2">ARID domain-containing protein</fullName>
    </recommendedName>
</protein>
<dbReference type="Pfam" id="PF01388">
    <property type="entry name" value="ARID"/>
    <property type="match status" value="1"/>
</dbReference>
<evidence type="ECO:0000259" key="2">
    <source>
        <dbReference type="PROSITE" id="PS51011"/>
    </source>
</evidence>
<evidence type="ECO:0000313" key="4">
    <source>
        <dbReference type="Proteomes" id="UP000747399"/>
    </source>
</evidence>
<dbReference type="SMART" id="SM00501">
    <property type="entry name" value="BRIGHT"/>
    <property type="match status" value="1"/>
</dbReference>
<feature type="compositionally biased region" description="Gly residues" evidence="1">
    <location>
        <begin position="539"/>
        <end position="548"/>
    </location>
</feature>
<dbReference type="SMART" id="SM01014">
    <property type="entry name" value="ARID"/>
    <property type="match status" value="1"/>
</dbReference>
<name>A0A8J4B7N6_9CHLO</name>
<dbReference type="Proteomes" id="UP000747399">
    <property type="component" value="Unassembled WGS sequence"/>
</dbReference>
<proteinExistence type="predicted"/>
<feature type="domain" description="ARID" evidence="2">
    <location>
        <begin position="128"/>
        <end position="233"/>
    </location>
</feature>
<dbReference type="EMBL" id="BNCO01000021">
    <property type="protein sequence ID" value="GIL55603.1"/>
    <property type="molecule type" value="Genomic_DNA"/>
</dbReference>
<dbReference type="InterPro" id="IPR000770">
    <property type="entry name" value="SAND_dom"/>
</dbReference>
<feature type="region of interest" description="Disordered" evidence="1">
    <location>
        <begin position="835"/>
        <end position="875"/>
    </location>
</feature>
<keyword evidence="4" id="KW-1185">Reference proteome</keyword>
<dbReference type="AlphaFoldDB" id="A0A8J4B7N6"/>
<dbReference type="SUPFAM" id="SSF46774">
    <property type="entry name" value="ARID-like"/>
    <property type="match status" value="1"/>
</dbReference>
<feature type="region of interest" description="Disordered" evidence="1">
    <location>
        <begin position="532"/>
        <end position="553"/>
    </location>
</feature>
<sequence>MDVPVTGPAQIPATVEVICGTLRGTYDVAKTKILYLSHLGSIREATPTEFERLGGRQATKKWKQSIRVVDSHGQPGRSLGEWLAGTAGTAGDGQRQAFAWLTMGQRAGGWPEGGADGARGGAAQSSNSHLREQFQLQLLDFLTGRIDNPGAGPGQPPEGGKFGPVTVGSHSFDLQKMYSMVREMGGYAAVAAMSGGWEKVAERLGLDKAVVNTPHACRSVYEHYLLRAERLEKAREAAGIPLQPPAPRGAPPGSPTASGPSMETAGGDGAAAAVAAIGPVAPAPLKLEPNSVDCQTAATAAVAAERSERAFATATAGAAVQRAPPPPQQQQVDRQPPPAARRAAAAAPPAGPQWTGAASGSRAGGAQLSGQYERRGVHIEEGGRSVRDGPGGRGPYGSGSGRNAGGPGYDSGLSEGRGGYDNLEREEYEGPGDNEYDEPSRAGYDALLARSGYGGLPRSSGYESGSGALHILQGGSYEGGGGGGRGGYDSSGRRSFDIGGRGGYEQGFRAGYSSTGGRGGYDGGGRGYSLPNRFYDGPAGSGGSGGSGSRYRNEAPSLERRLALEALLQSTHGVQPQLRLYDNQYEQRSSLLPHHINDDQLLLAAGLGLQSAVGRDGGGGPGGSGGGAVVNPLHLDSAPVGRQQPGGLHFGRDGGGGGGGRLQLQLGGGGGRQQQQQEAREAMLVTLAGGPGGSSALSTRGGLMQAFEQAGLVSVAGGPVSNASRLLPGTRGGGGDGGGGADALHPGWLSRGGGRGSGTSGALQLQGGRAAALLGFQRDLADGVDDHSTINSLLSGYFGGGGGLPVGLVRTGSGSIGISGLGLAGGGGSGLGGGGSGGGGGVYKRGQPDNGGPGGSDHGGGGGGGGGGPHKRQAL</sequence>
<gene>
    <name evidence="3" type="ORF">Vafri_11025</name>
</gene>
<feature type="compositionally biased region" description="Gly residues" evidence="1">
    <location>
        <begin position="389"/>
        <end position="419"/>
    </location>
</feature>
<dbReference type="Gene3D" id="1.10.150.60">
    <property type="entry name" value="ARID DNA-binding domain"/>
    <property type="match status" value="1"/>
</dbReference>
<organism evidence="3 4">
    <name type="scientific">Volvox africanus</name>
    <dbReference type="NCBI Taxonomy" id="51714"/>
    <lineage>
        <taxon>Eukaryota</taxon>
        <taxon>Viridiplantae</taxon>
        <taxon>Chlorophyta</taxon>
        <taxon>core chlorophytes</taxon>
        <taxon>Chlorophyceae</taxon>
        <taxon>CS clade</taxon>
        <taxon>Chlamydomonadales</taxon>
        <taxon>Volvocaceae</taxon>
        <taxon>Volvox</taxon>
    </lineage>
</organism>
<feature type="region of interest" description="Disordered" evidence="1">
    <location>
        <begin position="475"/>
        <end position="500"/>
    </location>
</feature>
<feature type="compositionally biased region" description="Gly residues" evidence="1">
    <location>
        <begin position="653"/>
        <end position="672"/>
    </location>
</feature>
<feature type="compositionally biased region" description="Gly residues" evidence="1">
    <location>
        <begin position="615"/>
        <end position="628"/>
    </location>
</feature>